<dbReference type="EMBL" id="ML994636">
    <property type="protein sequence ID" value="KAF2184872.1"/>
    <property type="molecule type" value="Genomic_DNA"/>
</dbReference>
<reference evidence="1" key="1">
    <citation type="journal article" date="2020" name="Stud. Mycol.">
        <title>101 Dothideomycetes genomes: a test case for predicting lifestyles and emergence of pathogens.</title>
        <authorList>
            <person name="Haridas S."/>
            <person name="Albert R."/>
            <person name="Binder M."/>
            <person name="Bloem J."/>
            <person name="Labutti K."/>
            <person name="Salamov A."/>
            <person name="Andreopoulos B."/>
            <person name="Baker S."/>
            <person name="Barry K."/>
            <person name="Bills G."/>
            <person name="Bluhm B."/>
            <person name="Cannon C."/>
            <person name="Castanera R."/>
            <person name="Culley D."/>
            <person name="Daum C."/>
            <person name="Ezra D."/>
            <person name="Gonzalez J."/>
            <person name="Henrissat B."/>
            <person name="Kuo A."/>
            <person name="Liang C."/>
            <person name="Lipzen A."/>
            <person name="Lutzoni F."/>
            <person name="Magnuson J."/>
            <person name="Mondo S."/>
            <person name="Nolan M."/>
            <person name="Ohm R."/>
            <person name="Pangilinan J."/>
            <person name="Park H.-J."/>
            <person name="Ramirez L."/>
            <person name="Alfaro M."/>
            <person name="Sun H."/>
            <person name="Tritt A."/>
            <person name="Yoshinaga Y."/>
            <person name="Zwiers L.-H."/>
            <person name="Turgeon B."/>
            <person name="Goodwin S."/>
            <person name="Spatafora J."/>
            <person name="Crous P."/>
            <person name="Grigoriev I."/>
        </authorList>
    </citation>
    <scope>NUCLEOTIDE SEQUENCE</scope>
    <source>
        <strain evidence="1">CBS 207.26</strain>
    </source>
</reference>
<dbReference type="AlphaFoldDB" id="A0A6A6E2C9"/>
<evidence type="ECO:0000313" key="2">
    <source>
        <dbReference type="Proteomes" id="UP000800200"/>
    </source>
</evidence>
<protein>
    <submittedName>
        <fullName evidence="1">Uncharacterized protein</fullName>
    </submittedName>
</protein>
<gene>
    <name evidence="1" type="ORF">K469DRAFT_175223</name>
</gene>
<dbReference type="Proteomes" id="UP000800200">
    <property type="component" value="Unassembled WGS sequence"/>
</dbReference>
<name>A0A6A6E2C9_9PEZI</name>
<dbReference type="OrthoDB" id="10384793at2759"/>
<organism evidence="1 2">
    <name type="scientific">Zopfia rhizophila CBS 207.26</name>
    <dbReference type="NCBI Taxonomy" id="1314779"/>
    <lineage>
        <taxon>Eukaryota</taxon>
        <taxon>Fungi</taxon>
        <taxon>Dikarya</taxon>
        <taxon>Ascomycota</taxon>
        <taxon>Pezizomycotina</taxon>
        <taxon>Dothideomycetes</taxon>
        <taxon>Dothideomycetes incertae sedis</taxon>
        <taxon>Zopfiaceae</taxon>
        <taxon>Zopfia</taxon>
    </lineage>
</organism>
<keyword evidence="2" id="KW-1185">Reference proteome</keyword>
<sequence>MRIAPPSSGRVLTARSLVATVGLARSHLRALAYNGTLEIPVLILLTFLEKHPGGAVFSRHKEAHTIEIPLATFFHHPVIVL</sequence>
<evidence type="ECO:0000313" key="1">
    <source>
        <dbReference type="EMBL" id="KAF2184872.1"/>
    </source>
</evidence>
<accession>A0A6A6E2C9</accession>
<proteinExistence type="predicted"/>